<reference evidence="1 2" key="1">
    <citation type="journal article" date="2018" name="Front. Microbiol.">
        <title>Genome-Wide Analysis of Corynespora cassiicola Leaf Fall Disease Putative Effectors.</title>
        <authorList>
            <person name="Lopez D."/>
            <person name="Ribeiro S."/>
            <person name="Label P."/>
            <person name="Fumanal B."/>
            <person name="Venisse J.S."/>
            <person name="Kohler A."/>
            <person name="de Oliveira R.R."/>
            <person name="Labutti K."/>
            <person name="Lipzen A."/>
            <person name="Lail K."/>
            <person name="Bauer D."/>
            <person name="Ohm R.A."/>
            <person name="Barry K.W."/>
            <person name="Spatafora J."/>
            <person name="Grigoriev I.V."/>
            <person name="Martin F.M."/>
            <person name="Pujade-Renaud V."/>
        </authorList>
    </citation>
    <scope>NUCLEOTIDE SEQUENCE [LARGE SCALE GENOMIC DNA]</scope>
    <source>
        <strain evidence="1 2">Philippines</strain>
    </source>
</reference>
<dbReference type="EMBL" id="KZ678133">
    <property type="protein sequence ID" value="PSN69069.1"/>
    <property type="molecule type" value="Genomic_DNA"/>
</dbReference>
<evidence type="ECO:0000313" key="1">
    <source>
        <dbReference type="EMBL" id="PSN69069.1"/>
    </source>
</evidence>
<proteinExistence type="predicted"/>
<organism evidence="1 2">
    <name type="scientific">Corynespora cassiicola Philippines</name>
    <dbReference type="NCBI Taxonomy" id="1448308"/>
    <lineage>
        <taxon>Eukaryota</taxon>
        <taxon>Fungi</taxon>
        <taxon>Dikarya</taxon>
        <taxon>Ascomycota</taxon>
        <taxon>Pezizomycotina</taxon>
        <taxon>Dothideomycetes</taxon>
        <taxon>Pleosporomycetidae</taxon>
        <taxon>Pleosporales</taxon>
        <taxon>Corynesporascaceae</taxon>
        <taxon>Corynespora</taxon>
    </lineage>
</organism>
<protein>
    <submittedName>
        <fullName evidence="1">Uncharacterized protein</fullName>
    </submittedName>
</protein>
<dbReference type="Proteomes" id="UP000240883">
    <property type="component" value="Unassembled WGS sequence"/>
</dbReference>
<dbReference type="AlphaFoldDB" id="A0A2T2NUM2"/>
<gene>
    <name evidence="1" type="ORF">BS50DRAFT_331767</name>
</gene>
<name>A0A2T2NUM2_CORCC</name>
<accession>A0A2T2NUM2</accession>
<evidence type="ECO:0000313" key="2">
    <source>
        <dbReference type="Proteomes" id="UP000240883"/>
    </source>
</evidence>
<keyword evidence="2" id="KW-1185">Reference proteome</keyword>
<sequence length="70" mass="7711">MPGQMDGTALVVVMMSYQVRCASDPCVHTSRVAEVSSSMERGQWHPGSLLARAWLHGCPRTKPSATYCMR</sequence>